<organism evidence="2 3">
    <name type="scientific">Aliigemmobacter aestuarii</name>
    <dbReference type="NCBI Taxonomy" id="1445661"/>
    <lineage>
        <taxon>Bacteria</taxon>
        <taxon>Pseudomonadati</taxon>
        <taxon>Pseudomonadota</taxon>
        <taxon>Alphaproteobacteria</taxon>
        <taxon>Rhodobacterales</taxon>
        <taxon>Paracoccaceae</taxon>
        <taxon>Aliigemmobacter</taxon>
    </lineage>
</organism>
<dbReference type="OrthoDB" id="6305173at2"/>
<protein>
    <recommendedName>
        <fullName evidence="1">Hedgehog/Intein (Hint) domain-containing protein</fullName>
    </recommendedName>
</protein>
<dbReference type="Proteomes" id="UP000309450">
    <property type="component" value="Unassembled WGS sequence"/>
</dbReference>
<sequence>MTEWIALSDAQAITGKAGPGEGLLTRGVFVLEFALPLQGPTVLLDYRADRGWEIHLSVFADPQYGISILHRQGATVVRHALKVTLPEVTRGTGRIVLAWDAPGRRWCMGYETIDGEGRGTVCQGTDPLPLPFEDVTGLSEGQGMARRSTAALWFGFAKGLALPDRFPWIGPRTPIATPRGLVPAGLLSANDIVLTVDHGPLPVTAVRRHVVPTRGSYTPVLLRAPYVSAKSDLLLSSDQRIAMTGVEVEYLFGEEEVLVEARHLVNGRSAMLDTRRATTTGIELDFGLPVIVLSDGCRLGMTSPQDAGAAQPRRVLREFEATPLVSMLGRTAQLRLG</sequence>
<evidence type="ECO:0000313" key="2">
    <source>
        <dbReference type="EMBL" id="THD85350.1"/>
    </source>
</evidence>
<proteinExistence type="predicted"/>
<name>A0A4S3MS36_9RHOB</name>
<keyword evidence="3" id="KW-1185">Reference proteome</keyword>
<accession>A0A4S3MS36</accession>
<dbReference type="InterPro" id="IPR028992">
    <property type="entry name" value="Hedgehog/Intein_dom"/>
</dbReference>
<dbReference type="RefSeq" id="WP_136393724.1">
    <property type="nucleotide sequence ID" value="NZ_SSND01000001.1"/>
</dbReference>
<evidence type="ECO:0000313" key="3">
    <source>
        <dbReference type="Proteomes" id="UP000309450"/>
    </source>
</evidence>
<dbReference type="AlphaFoldDB" id="A0A4S3MS36"/>
<comment type="caution">
    <text evidence="2">The sequence shown here is derived from an EMBL/GenBank/DDBJ whole genome shotgun (WGS) entry which is preliminary data.</text>
</comment>
<reference evidence="2 3" key="1">
    <citation type="submission" date="2019-04" db="EMBL/GenBank/DDBJ databases">
        <title>Draft genome sequence of Gemmobacter aestuarii sp. nov.</title>
        <authorList>
            <person name="Hameed A."/>
            <person name="Lin S.-Y."/>
            <person name="Shahina M."/>
            <person name="Lai W.-A."/>
            <person name="Young C.-C."/>
        </authorList>
    </citation>
    <scope>NUCLEOTIDE SEQUENCE [LARGE SCALE GENOMIC DNA]</scope>
    <source>
        <strain evidence="2 3">CC-PW-75</strain>
    </source>
</reference>
<feature type="domain" description="Hedgehog/Intein (Hint)" evidence="1">
    <location>
        <begin position="173"/>
        <end position="297"/>
    </location>
</feature>
<dbReference type="EMBL" id="SSND01000001">
    <property type="protein sequence ID" value="THD85350.1"/>
    <property type="molecule type" value="Genomic_DNA"/>
</dbReference>
<dbReference type="Pfam" id="PF13403">
    <property type="entry name" value="Hint_2"/>
    <property type="match status" value="1"/>
</dbReference>
<evidence type="ECO:0000259" key="1">
    <source>
        <dbReference type="Pfam" id="PF13403"/>
    </source>
</evidence>
<gene>
    <name evidence="2" type="ORF">E7811_06520</name>
</gene>